<name>A0A1T4XIS5_9GAMM</name>
<gene>
    <name evidence="7" type="ORF">SAMN02745130_03032</name>
</gene>
<dbReference type="Gene3D" id="1.20.120.580">
    <property type="entry name" value="bsu32300-like"/>
    <property type="match status" value="1"/>
</dbReference>
<evidence type="ECO:0000256" key="3">
    <source>
        <dbReference type="ARBA" id="ARBA00022722"/>
    </source>
</evidence>
<dbReference type="EMBL" id="FUYB01000018">
    <property type="protein sequence ID" value="SKA89376.1"/>
    <property type="molecule type" value="Genomic_DNA"/>
</dbReference>
<dbReference type="GO" id="GO:0110001">
    <property type="term" value="C:toxin-antitoxin complex"/>
    <property type="evidence" value="ECO:0007669"/>
    <property type="project" value="InterPro"/>
</dbReference>
<evidence type="ECO:0000313" key="7">
    <source>
        <dbReference type="EMBL" id="SKA89376.1"/>
    </source>
</evidence>
<evidence type="ECO:0000256" key="6">
    <source>
        <dbReference type="ARBA" id="ARBA00024207"/>
    </source>
</evidence>
<dbReference type="Pfam" id="PF01934">
    <property type="entry name" value="HepT-like"/>
    <property type="match status" value="1"/>
</dbReference>
<accession>A0A1T4XIS5</accession>
<dbReference type="RefSeq" id="WP_078923484.1">
    <property type="nucleotide sequence ID" value="NZ_FUYB01000018.1"/>
</dbReference>
<keyword evidence="4" id="KW-0547">Nucleotide-binding</keyword>
<reference evidence="7 8" key="1">
    <citation type="submission" date="2017-02" db="EMBL/GenBank/DDBJ databases">
        <authorList>
            <person name="Peterson S.W."/>
        </authorList>
    </citation>
    <scope>NUCLEOTIDE SEQUENCE [LARGE SCALE GENOMIC DNA]</scope>
    <source>
        <strain evidence="7 8">ATCC 49788</strain>
    </source>
</reference>
<keyword evidence="5" id="KW-0378">Hydrolase</keyword>
<dbReference type="InterPro" id="IPR037038">
    <property type="entry name" value="HepT-like_sf"/>
</dbReference>
<dbReference type="GO" id="GO:0000166">
    <property type="term" value="F:nucleotide binding"/>
    <property type="evidence" value="ECO:0007669"/>
    <property type="project" value="UniProtKB-KW"/>
</dbReference>
<dbReference type="GO" id="GO:0016787">
    <property type="term" value="F:hydrolase activity"/>
    <property type="evidence" value="ECO:0007669"/>
    <property type="project" value="UniProtKB-KW"/>
</dbReference>
<keyword evidence="1" id="KW-0597">Phosphoprotein</keyword>
<dbReference type="PANTHER" id="PTHR34139">
    <property type="entry name" value="UPF0331 PROTEIN MJ0127"/>
    <property type="match status" value="1"/>
</dbReference>
<evidence type="ECO:0000256" key="5">
    <source>
        <dbReference type="ARBA" id="ARBA00022801"/>
    </source>
</evidence>
<evidence type="ECO:0000313" key="8">
    <source>
        <dbReference type="Proteomes" id="UP000190460"/>
    </source>
</evidence>
<sequence>MPKRNLALYIDDILDSISAIQSFTAGLSFENFAQDRKTYSATIREYIVIGEAIVALKEPLENRFPSYSWRMIKDFRNFIVHEYFGIDARIIWDLTTQELPELESMVRQLQKQLAETP</sequence>
<evidence type="ECO:0000256" key="4">
    <source>
        <dbReference type="ARBA" id="ARBA00022741"/>
    </source>
</evidence>
<dbReference type="PANTHER" id="PTHR34139:SF1">
    <property type="entry name" value="RNASE MJ1380-RELATED"/>
    <property type="match status" value="1"/>
</dbReference>
<dbReference type="InterPro" id="IPR008201">
    <property type="entry name" value="HepT-like"/>
</dbReference>
<dbReference type="GO" id="GO:0004540">
    <property type="term" value="F:RNA nuclease activity"/>
    <property type="evidence" value="ECO:0007669"/>
    <property type="project" value="InterPro"/>
</dbReference>
<keyword evidence="2" id="KW-1277">Toxin-antitoxin system</keyword>
<dbReference type="Proteomes" id="UP000190460">
    <property type="component" value="Unassembled WGS sequence"/>
</dbReference>
<dbReference type="OrthoDB" id="4829434at2"/>
<keyword evidence="3" id="KW-0540">Nuclease</keyword>
<comment type="similarity">
    <text evidence="6">Belongs to the HepT RNase toxin family.</text>
</comment>
<dbReference type="STRING" id="92487.SAMN02745130_03032"/>
<dbReference type="AlphaFoldDB" id="A0A1T4XIS5"/>
<protein>
    <submittedName>
        <fullName evidence="7">Uncharacterized conserved protein, contains HEPN domain</fullName>
    </submittedName>
</protein>
<organism evidence="7 8">
    <name type="scientific">Thiothrix eikelboomii</name>
    <dbReference type="NCBI Taxonomy" id="92487"/>
    <lineage>
        <taxon>Bacteria</taxon>
        <taxon>Pseudomonadati</taxon>
        <taxon>Pseudomonadota</taxon>
        <taxon>Gammaproteobacteria</taxon>
        <taxon>Thiotrichales</taxon>
        <taxon>Thiotrichaceae</taxon>
        <taxon>Thiothrix</taxon>
    </lineage>
</organism>
<evidence type="ECO:0000256" key="2">
    <source>
        <dbReference type="ARBA" id="ARBA00022649"/>
    </source>
</evidence>
<proteinExistence type="inferred from homology"/>
<evidence type="ECO:0000256" key="1">
    <source>
        <dbReference type="ARBA" id="ARBA00022553"/>
    </source>
</evidence>
<keyword evidence="8" id="KW-1185">Reference proteome</keyword>
<dbReference type="InterPro" id="IPR051813">
    <property type="entry name" value="HepT_RNase_toxin"/>
</dbReference>